<evidence type="ECO:0000256" key="1">
    <source>
        <dbReference type="SAM" id="MobiDB-lite"/>
    </source>
</evidence>
<evidence type="ECO:0000313" key="5">
    <source>
        <dbReference type="Proteomes" id="UP000724874"/>
    </source>
</evidence>
<dbReference type="EMBL" id="JADNYJ010000029">
    <property type="protein sequence ID" value="KAF8903751.1"/>
    <property type="molecule type" value="Genomic_DNA"/>
</dbReference>
<feature type="domain" description="DUF4139" evidence="2">
    <location>
        <begin position="196"/>
        <end position="642"/>
    </location>
</feature>
<comment type="caution">
    <text evidence="4">The sequence shown here is derived from an EMBL/GenBank/DDBJ whole genome shotgun (WGS) entry which is preliminary data.</text>
</comment>
<dbReference type="Proteomes" id="UP000724874">
    <property type="component" value="Unassembled WGS sequence"/>
</dbReference>
<dbReference type="AlphaFoldDB" id="A0A9P5NU35"/>
<keyword evidence="5" id="KW-1185">Reference proteome</keyword>
<gene>
    <name evidence="4" type="ORF">CPB84DRAFT_1728192</name>
</gene>
<proteinExistence type="predicted"/>
<dbReference type="InterPro" id="IPR011935">
    <property type="entry name" value="CHP02231"/>
</dbReference>
<dbReference type="InterPro" id="IPR037291">
    <property type="entry name" value="DUF4139"/>
</dbReference>
<sequence>MASTTFTIQASEHPIKSVTVFKSSRAEIVRSFNLALQRGQNKVEIRGLSSSIDTHSVRVSGLGQARLFDVVCTLAKSRAASYAPDSSSEVIRTLLVKKSELEGERTVREQESHLLLQYAKTLNGEHVTPSQMAQFLQSYVEQGRKIVQDISQLNEQIVQVTRQIEAERERTASKQGTASGNVDIVIFADAETSVDLKLTYIVSSVNWKPTYELHATTENGKPSPSVALHYRARVTQSTGEDWNNVSLTLSTITSDSFVKRIPQLRPVKIQQRPHNAAPFAFANQTKPAAVVSNFLSNQDQVVRSEGLFGAAGNNANVQRTQNGPQQKNLFGMPAQVPVQQAQPTFGQTSLFGQPAPNPPATFGGGAGPTSLFGSAPAAAPFGSTAGGVPPPEEDDEDDFEEIHGPAPITEPTTIVSETPVAVSFSVHGESTIPSDGIEHQVSVAVLPFKAKISYITIPRIDPRVFLQCEVENTSEYRILAGPVTVILDDSYVSKTSINDINTGDNFECTLGDDAATKVTYSRSGKTVKSDGGTFSEVTSTTTYTTKISVRNKHQFDITDLIVREVIPTSDDKRARIILRKPAALADAKDGETVDLKNDGLKVGWEPLVDGKGGEKEGKFEWKWKVGSAAKVALEAEWEIKVPADGATTWMEGFAAMKI</sequence>
<dbReference type="PANTHER" id="PTHR31005">
    <property type="entry name" value="DUF4139 DOMAIN-CONTAINING PROTEIN"/>
    <property type="match status" value="1"/>
</dbReference>
<organism evidence="4 5">
    <name type="scientific">Gymnopilus junonius</name>
    <name type="common">Spectacular rustgill mushroom</name>
    <name type="synonym">Gymnopilus spectabilis subsp. junonius</name>
    <dbReference type="NCBI Taxonomy" id="109634"/>
    <lineage>
        <taxon>Eukaryota</taxon>
        <taxon>Fungi</taxon>
        <taxon>Dikarya</taxon>
        <taxon>Basidiomycota</taxon>
        <taxon>Agaricomycotina</taxon>
        <taxon>Agaricomycetes</taxon>
        <taxon>Agaricomycetidae</taxon>
        <taxon>Agaricales</taxon>
        <taxon>Agaricineae</taxon>
        <taxon>Hymenogastraceae</taxon>
        <taxon>Gymnopilus</taxon>
    </lineage>
</organism>
<feature type="compositionally biased region" description="Acidic residues" evidence="1">
    <location>
        <begin position="391"/>
        <end position="400"/>
    </location>
</feature>
<accession>A0A9P5NU35</accession>
<dbReference type="Pfam" id="PF13598">
    <property type="entry name" value="DUF4139"/>
    <property type="match status" value="1"/>
</dbReference>
<evidence type="ECO:0000259" key="3">
    <source>
        <dbReference type="Pfam" id="PF13600"/>
    </source>
</evidence>
<name>A0A9P5NU35_GYMJU</name>
<feature type="domain" description="DUF4140" evidence="3">
    <location>
        <begin position="18"/>
        <end position="114"/>
    </location>
</feature>
<evidence type="ECO:0000313" key="4">
    <source>
        <dbReference type="EMBL" id="KAF8903751.1"/>
    </source>
</evidence>
<dbReference type="InterPro" id="IPR025554">
    <property type="entry name" value="DUF4140"/>
</dbReference>
<dbReference type="PANTHER" id="PTHR31005:SF8">
    <property type="entry name" value="DUF4139 DOMAIN-CONTAINING PROTEIN"/>
    <property type="match status" value="1"/>
</dbReference>
<feature type="region of interest" description="Disordered" evidence="1">
    <location>
        <begin position="354"/>
        <end position="411"/>
    </location>
</feature>
<reference evidence="4" key="1">
    <citation type="submission" date="2020-11" db="EMBL/GenBank/DDBJ databases">
        <authorList>
            <consortium name="DOE Joint Genome Institute"/>
            <person name="Ahrendt S."/>
            <person name="Riley R."/>
            <person name="Andreopoulos W."/>
            <person name="LaButti K."/>
            <person name="Pangilinan J."/>
            <person name="Ruiz-duenas F.J."/>
            <person name="Barrasa J.M."/>
            <person name="Sanchez-Garcia M."/>
            <person name="Camarero S."/>
            <person name="Miyauchi S."/>
            <person name="Serrano A."/>
            <person name="Linde D."/>
            <person name="Babiker R."/>
            <person name="Drula E."/>
            <person name="Ayuso-Fernandez I."/>
            <person name="Pacheco R."/>
            <person name="Padilla G."/>
            <person name="Ferreira P."/>
            <person name="Barriuso J."/>
            <person name="Kellner H."/>
            <person name="Castanera R."/>
            <person name="Alfaro M."/>
            <person name="Ramirez L."/>
            <person name="Pisabarro A.G."/>
            <person name="Kuo A."/>
            <person name="Tritt A."/>
            <person name="Lipzen A."/>
            <person name="He G."/>
            <person name="Yan M."/>
            <person name="Ng V."/>
            <person name="Cullen D."/>
            <person name="Martin F."/>
            <person name="Rosso M.-N."/>
            <person name="Henrissat B."/>
            <person name="Hibbett D."/>
            <person name="Martinez A.T."/>
            <person name="Grigoriev I.V."/>
        </authorList>
    </citation>
    <scope>NUCLEOTIDE SEQUENCE</scope>
    <source>
        <strain evidence="4">AH 44721</strain>
    </source>
</reference>
<evidence type="ECO:0000259" key="2">
    <source>
        <dbReference type="Pfam" id="PF13598"/>
    </source>
</evidence>
<dbReference type="Pfam" id="PF13600">
    <property type="entry name" value="DUF4140"/>
    <property type="match status" value="1"/>
</dbReference>
<dbReference type="OrthoDB" id="10068793at2759"/>
<protein>
    <submittedName>
        <fullName evidence="4">Uncharacterized protein</fullName>
    </submittedName>
</protein>
<dbReference type="NCBIfam" id="TIGR02231">
    <property type="entry name" value="mucoidy inhibitor MuiA family protein"/>
    <property type="match status" value="2"/>
</dbReference>